<reference evidence="1" key="2">
    <citation type="submission" date="2017-11" db="EMBL/GenBank/DDBJ databases">
        <title>Coralsnake Venomics: Analyses of Venom Gland Transcriptomes and Proteomes of Six Brazilian Taxa.</title>
        <authorList>
            <person name="Aird S.D."/>
            <person name="Jorge da Silva N."/>
            <person name="Qiu L."/>
            <person name="Villar-Briones A."/>
            <person name="Aparecida-Saddi V."/>
            <person name="Campos-Telles M.P."/>
            <person name="Grau M."/>
            <person name="Mikheyev A.S."/>
        </authorList>
    </citation>
    <scope>NUCLEOTIDE SEQUENCE</scope>
    <source>
        <tissue evidence="1">Venom_gland</tissue>
    </source>
</reference>
<sequence>MNLQLFHVHSVRCFVANEQKNWGKSQRDCSRFSYLHKRFLFFIRPSTIQNLKIQSHSLNSHFSALFFSQYAHKKKQLLLAWRRNESMQSIHFLEELTFVFSCI</sequence>
<organism evidence="1">
    <name type="scientific">Micrurus spixii</name>
    <name type="common">Amazon coral snake</name>
    <dbReference type="NCBI Taxonomy" id="129469"/>
    <lineage>
        <taxon>Eukaryota</taxon>
        <taxon>Metazoa</taxon>
        <taxon>Chordata</taxon>
        <taxon>Craniata</taxon>
        <taxon>Vertebrata</taxon>
        <taxon>Euteleostomi</taxon>
        <taxon>Lepidosauria</taxon>
        <taxon>Squamata</taxon>
        <taxon>Bifurcata</taxon>
        <taxon>Unidentata</taxon>
        <taxon>Episquamata</taxon>
        <taxon>Toxicofera</taxon>
        <taxon>Serpentes</taxon>
        <taxon>Colubroidea</taxon>
        <taxon>Elapidae</taxon>
        <taxon>Elapinae</taxon>
        <taxon>Micrurus</taxon>
    </lineage>
</organism>
<dbReference type="AlphaFoldDB" id="A0A2D4MJL1"/>
<proteinExistence type="predicted"/>
<protein>
    <submittedName>
        <fullName evidence="1">Uncharacterized protein</fullName>
    </submittedName>
</protein>
<accession>A0A2D4MJL1</accession>
<name>A0A2D4MJL1_9SAUR</name>
<evidence type="ECO:0000313" key="1">
    <source>
        <dbReference type="EMBL" id="LAB33570.1"/>
    </source>
</evidence>
<dbReference type="EMBL" id="IACM01110964">
    <property type="protein sequence ID" value="LAB33570.1"/>
    <property type="molecule type" value="Transcribed_RNA"/>
</dbReference>
<reference evidence="1" key="1">
    <citation type="submission" date="2017-07" db="EMBL/GenBank/DDBJ databases">
        <authorList>
            <person name="Mikheyev A."/>
            <person name="Grau M."/>
        </authorList>
    </citation>
    <scope>NUCLEOTIDE SEQUENCE</scope>
    <source>
        <tissue evidence="1">Venom_gland</tissue>
    </source>
</reference>